<keyword evidence="1" id="KW-0472">Membrane</keyword>
<keyword evidence="3" id="KW-1185">Reference proteome</keyword>
<proteinExistence type="predicted"/>
<protein>
    <recommendedName>
        <fullName evidence="4">Type II secretion system protein</fullName>
    </recommendedName>
</protein>
<keyword evidence="1" id="KW-0812">Transmembrane</keyword>
<evidence type="ECO:0000256" key="1">
    <source>
        <dbReference type="SAM" id="Phobius"/>
    </source>
</evidence>
<gene>
    <name evidence="2" type="ORF">DENOEST_2596</name>
</gene>
<accession>A0A6S6XZY2</accession>
<dbReference type="KEGG" id="doe:DENOEST_2596"/>
<reference evidence="2 3" key="1">
    <citation type="submission" date="2020-03" db="EMBL/GenBank/DDBJ databases">
        <authorList>
            <consortium name="Genoscope - CEA"/>
            <person name="William W."/>
        </authorList>
    </citation>
    <scope>NUCLEOTIDE SEQUENCE [LARGE SCALE GENOMIC DNA]</scope>
    <source>
        <strain evidence="3">DSM 16959</strain>
    </source>
</reference>
<name>A0A6S6XZY2_9PROT</name>
<evidence type="ECO:0008006" key="4">
    <source>
        <dbReference type="Google" id="ProtNLM"/>
    </source>
</evidence>
<evidence type="ECO:0000313" key="2">
    <source>
        <dbReference type="EMBL" id="CAB1369761.1"/>
    </source>
</evidence>
<sequence>MTTHGCCFRQREMQKAISTMSKAAPPDRPRMVRRTRTFDPPLIPEPRLHSQRGFTYAALLIYLAIVSGAFAAIVSAGASAQRREKEIELLHIGEQFRKAFKSYYDATPPGQKPYPDSLQALLRDPRFPVPKRHLRQIFPDPITATTRWGQKLAPGGGVMGIYSLSDEPLINASSVASSDAATGTPRRYSEWIFGYIPFAPAKNALRDRKS</sequence>
<feature type="transmembrane region" description="Helical" evidence="1">
    <location>
        <begin position="54"/>
        <end position="76"/>
    </location>
</feature>
<keyword evidence="1" id="KW-1133">Transmembrane helix</keyword>
<organism evidence="2 3">
    <name type="scientific">Denitratisoma oestradiolicum</name>
    <dbReference type="NCBI Taxonomy" id="311182"/>
    <lineage>
        <taxon>Bacteria</taxon>
        <taxon>Pseudomonadati</taxon>
        <taxon>Pseudomonadota</taxon>
        <taxon>Betaproteobacteria</taxon>
        <taxon>Nitrosomonadales</taxon>
        <taxon>Sterolibacteriaceae</taxon>
        <taxon>Denitratisoma</taxon>
    </lineage>
</organism>
<dbReference type="AlphaFoldDB" id="A0A6S6XZY2"/>
<dbReference type="Proteomes" id="UP000515733">
    <property type="component" value="Chromosome"/>
</dbReference>
<evidence type="ECO:0000313" key="3">
    <source>
        <dbReference type="Proteomes" id="UP000515733"/>
    </source>
</evidence>
<dbReference type="EMBL" id="LR778301">
    <property type="protein sequence ID" value="CAB1369761.1"/>
    <property type="molecule type" value="Genomic_DNA"/>
</dbReference>